<sequence>MYSKNFYFSVLLIFCTALFISACAMNSQNVSQKSSDVKMKKPAEHPVDMGNKDCSECHSEMTPDLYKEWEKSMHGLAMVKCQVCHGSQDNFVVATPNGTCRGCHAEQYSHNPQPEKSCSSCHLEHSFAYHK</sequence>
<feature type="domain" description="Cytochrome c7-like" evidence="2">
    <location>
        <begin position="47"/>
        <end position="104"/>
    </location>
</feature>
<dbReference type="Gene3D" id="3.90.10.10">
    <property type="entry name" value="Cytochrome C3"/>
    <property type="match status" value="1"/>
</dbReference>
<proteinExistence type="predicted"/>
<gene>
    <name evidence="3" type="ORF">FXF49_01240</name>
</gene>
<feature type="chain" id="PRO_5022927132" evidence="1">
    <location>
        <begin position="25"/>
        <end position="131"/>
    </location>
</feature>
<dbReference type="SUPFAM" id="SSF48695">
    <property type="entry name" value="Multiheme cytochromes"/>
    <property type="match status" value="1"/>
</dbReference>
<reference evidence="3 4" key="1">
    <citation type="submission" date="2019-08" db="EMBL/GenBank/DDBJ databases">
        <title>Genomic characterization of a novel candidate phylum (ARYD3) from a high temperature, high salinity tertiary oil reservoir in north central Oklahoma, USA.</title>
        <authorList>
            <person name="Youssef N.H."/>
            <person name="Yadav A."/>
            <person name="Elshahed M.S."/>
        </authorList>
    </citation>
    <scope>NUCLEOTIDE SEQUENCE [LARGE SCALE GENOMIC DNA]</scope>
    <source>
        <strain evidence="3">ARYD1</strain>
    </source>
</reference>
<dbReference type="EMBL" id="VSIV01000035">
    <property type="protein sequence ID" value="TYB35650.1"/>
    <property type="molecule type" value="Genomic_DNA"/>
</dbReference>
<evidence type="ECO:0000313" key="4">
    <source>
        <dbReference type="Proteomes" id="UP000323337"/>
    </source>
</evidence>
<keyword evidence="1" id="KW-0732">Signal</keyword>
<dbReference type="InterPro" id="IPR029467">
    <property type="entry name" value="Cyt_c7-like"/>
</dbReference>
<evidence type="ECO:0000256" key="1">
    <source>
        <dbReference type="SAM" id="SignalP"/>
    </source>
</evidence>
<dbReference type="InterPro" id="IPR036280">
    <property type="entry name" value="Multihaem_cyt_sf"/>
</dbReference>
<accession>A0A5D0MU36</accession>
<dbReference type="AlphaFoldDB" id="A0A5D0MU36"/>
<dbReference type="PROSITE" id="PS51257">
    <property type="entry name" value="PROKAR_LIPOPROTEIN"/>
    <property type="match status" value="1"/>
</dbReference>
<protein>
    <submittedName>
        <fullName evidence="3">Cytochrome C</fullName>
    </submittedName>
</protein>
<evidence type="ECO:0000313" key="3">
    <source>
        <dbReference type="EMBL" id="TYB35650.1"/>
    </source>
</evidence>
<dbReference type="RefSeq" id="WP_303700099.1">
    <property type="nucleotide sequence ID" value="NZ_VSIV01000035.1"/>
</dbReference>
<dbReference type="Pfam" id="PF14522">
    <property type="entry name" value="Cytochrome_C7"/>
    <property type="match status" value="1"/>
</dbReference>
<name>A0A5D0MU36_FLESI</name>
<organism evidence="3 4">
    <name type="scientific">Flexistipes sinusarabici</name>
    <dbReference type="NCBI Taxonomy" id="2352"/>
    <lineage>
        <taxon>Bacteria</taxon>
        <taxon>Pseudomonadati</taxon>
        <taxon>Deferribacterota</taxon>
        <taxon>Deferribacteres</taxon>
        <taxon>Deferribacterales</taxon>
        <taxon>Flexistipitaceae</taxon>
        <taxon>Flexistipes</taxon>
    </lineage>
</organism>
<comment type="caution">
    <text evidence="3">The sequence shown here is derived from an EMBL/GenBank/DDBJ whole genome shotgun (WGS) entry which is preliminary data.</text>
</comment>
<feature type="signal peptide" evidence="1">
    <location>
        <begin position="1"/>
        <end position="24"/>
    </location>
</feature>
<evidence type="ECO:0000259" key="2">
    <source>
        <dbReference type="Pfam" id="PF14522"/>
    </source>
</evidence>
<dbReference type="Proteomes" id="UP000323337">
    <property type="component" value="Unassembled WGS sequence"/>
</dbReference>